<dbReference type="PANTHER" id="PTHR36959">
    <property type="entry name" value="ALTERED INHERITANCE OF MITOCHONDRIA PROTEIN 24, MITOCHONDRIAL"/>
    <property type="match status" value="1"/>
</dbReference>
<comment type="caution">
    <text evidence="7">The sequence shown here is derived from an EMBL/GenBank/DDBJ whole genome shotgun (WGS) entry which is preliminary data.</text>
</comment>
<evidence type="ECO:0000313" key="7">
    <source>
        <dbReference type="EMBL" id="KAG7195906.1"/>
    </source>
</evidence>
<comment type="subcellular location">
    <subcellularLocation>
        <location evidence="1 6">Mitochondrion</location>
    </subcellularLocation>
</comment>
<evidence type="ECO:0000256" key="2">
    <source>
        <dbReference type="ARBA" id="ARBA00009322"/>
    </source>
</evidence>
<keyword evidence="5 6" id="KW-0496">Mitochondrion</keyword>
<dbReference type="AlphaFoldDB" id="A0A9P7VDF4"/>
<dbReference type="InterPro" id="IPR002838">
    <property type="entry name" value="AIM24"/>
</dbReference>
<dbReference type="InterPro" id="IPR036983">
    <property type="entry name" value="AIM24_sf"/>
</dbReference>
<organism evidence="7 8">
    <name type="scientific">Scheffersomyces spartinae</name>
    <dbReference type="NCBI Taxonomy" id="45513"/>
    <lineage>
        <taxon>Eukaryota</taxon>
        <taxon>Fungi</taxon>
        <taxon>Dikarya</taxon>
        <taxon>Ascomycota</taxon>
        <taxon>Saccharomycotina</taxon>
        <taxon>Pichiomycetes</taxon>
        <taxon>Debaryomycetaceae</taxon>
        <taxon>Scheffersomyces</taxon>
    </lineage>
</organism>
<comment type="similarity">
    <text evidence="2 6">Belongs to the AIM24 family.</text>
</comment>
<name>A0A9P7VDF4_9ASCO</name>
<dbReference type="OrthoDB" id="5295771at2759"/>
<gene>
    <name evidence="7" type="ORF">KQ657_002291</name>
</gene>
<dbReference type="GO" id="GO:0005743">
    <property type="term" value="C:mitochondrial inner membrane"/>
    <property type="evidence" value="ECO:0007669"/>
    <property type="project" value="TreeGrafter"/>
</dbReference>
<dbReference type="EMBL" id="JAHMUF010000002">
    <property type="protein sequence ID" value="KAG7195906.1"/>
    <property type="molecule type" value="Genomic_DNA"/>
</dbReference>
<proteinExistence type="inferred from homology"/>
<dbReference type="GO" id="GO:0007007">
    <property type="term" value="P:inner mitochondrial membrane organization"/>
    <property type="evidence" value="ECO:0007669"/>
    <property type="project" value="TreeGrafter"/>
</dbReference>
<evidence type="ECO:0000256" key="6">
    <source>
        <dbReference type="RuleBase" id="RU363045"/>
    </source>
</evidence>
<protein>
    <recommendedName>
        <fullName evidence="3 6">Altered inheritance of mitochondria protein 24, mitochondrial</fullName>
    </recommendedName>
</protein>
<evidence type="ECO:0000256" key="5">
    <source>
        <dbReference type="ARBA" id="ARBA00023128"/>
    </source>
</evidence>
<evidence type="ECO:0000256" key="4">
    <source>
        <dbReference type="ARBA" id="ARBA00022946"/>
    </source>
</evidence>
<dbReference type="PANTHER" id="PTHR36959:SF2">
    <property type="entry name" value="ALTERED INHERITANCE OF MITOCHONDRIA PROTEIN 24, MITOCHONDRIAL"/>
    <property type="match status" value="1"/>
</dbReference>
<sequence length="256" mass="29022">MPQSSTVNIRDGALLAINGELEDIESICNQGFQEISARSAVSLVVKNNGTYSLIENRNKQEQWVIFKQQSIIAWTGYDIELSPKKIFAKWLSYQSLGKGYIVLSGDEELVEVDLKDKDQYMFINPGSLVATNGDISTITMEYHHNTNTVKQYLSKLLPSFKVPRMGIMGGIVKSMSDTWQTFIQPVTSSDIWKKMSRTSSTVYHWLKLNVYVRVVARPMYLKMVGPGKVLLDGGQLLKSNGYFSKQEILRAYEKKK</sequence>
<dbReference type="Proteomes" id="UP000790833">
    <property type="component" value="Unassembled WGS sequence"/>
</dbReference>
<evidence type="ECO:0000256" key="1">
    <source>
        <dbReference type="ARBA" id="ARBA00004173"/>
    </source>
</evidence>
<dbReference type="GeneID" id="66115665"/>
<accession>A0A9P7VDF4</accession>
<dbReference type="Gene3D" id="3.60.160.10">
    <property type="entry name" value="Mitochondrial biogenesis AIM24"/>
    <property type="match status" value="1"/>
</dbReference>
<keyword evidence="8" id="KW-1185">Reference proteome</keyword>
<evidence type="ECO:0000313" key="8">
    <source>
        <dbReference type="Proteomes" id="UP000790833"/>
    </source>
</evidence>
<keyword evidence="4" id="KW-0809">Transit peptide</keyword>
<evidence type="ECO:0000256" key="3">
    <source>
        <dbReference type="ARBA" id="ARBA00013287"/>
    </source>
</evidence>
<reference evidence="7" key="1">
    <citation type="submission" date="2021-03" db="EMBL/GenBank/DDBJ databases">
        <authorList>
            <person name="Palmer J.M."/>
        </authorList>
    </citation>
    <scope>NUCLEOTIDE SEQUENCE</scope>
    <source>
        <strain evidence="7">ARV_011</strain>
    </source>
</reference>
<dbReference type="Pfam" id="PF01987">
    <property type="entry name" value="AIM24"/>
    <property type="match status" value="1"/>
</dbReference>
<dbReference type="RefSeq" id="XP_043051451.1">
    <property type="nucleotide sequence ID" value="XM_043193063.1"/>
</dbReference>